<evidence type="ECO:0000313" key="2">
    <source>
        <dbReference type="EMBL" id="SMH64726.1"/>
    </source>
</evidence>
<dbReference type="PANTHER" id="PTHR35272">
    <property type="entry name" value="THIOL:DISULFIDE INTERCHANGE PROTEIN DSBC-RELATED"/>
    <property type="match status" value="1"/>
</dbReference>
<dbReference type="RefSeq" id="WP_051984768.1">
    <property type="nucleotide sequence ID" value="NZ_CCCS020000033.1"/>
</dbReference>
<dbReference type="Proteomes" id="UP000193925">
    <property type="component" value="Chromosome AFERRI"/>
</dbReference>
<dbReference type="InterPro" id="IPR051470">
    <property type="entry name" value="Thiol:disulfide_interchange"/>
</dbReference>
<reference evidence="1" key="1">
    <citation type="submission" date="2014-03" db="EMBL/GenBank/DDBJ databases">
        <authorList>
            <person name="Genoscope - CEA"/>
        </authorList>
    </citation>
    <scope>NUCLEOTIDE SEQUENCE [LARGE SCALE GENOMIC DNA]</scope>
    <source>
        <strain evidence="1">CF27</strain>
    </source>
</reference>
<gene>
    <name evidence="2" type="ORF">AFERRI_10760</name>
    <name evidence="1" type="ORF">AFERRI_390010</name>
</gene>
<dbReference type="EMBL" id="CCCS020000033">
    <property type="protein sequence ID" value="CDQ10046.1"/>
    <property type="molecule type" value="Genomic_DNA"/>
</dbReference>
<dbReference type="Gene3D" id="3.40.30.10">
    <property type="entry name" value="Glutaredoxin"/>
    <property type="match status" value="1"/>
</dbReference>
<proteinExistence type="predicted"/>
<protein>
    <submittedName>
        <fullName evidence="2">Thiol:disulfide interchange protein DsbG, putative (Modular protein)</fullName>
    </submittedName>
    <submittedName>
        <fullName evidence="1">Thiol:disulfide interchange protein DsbG,putative (Modular protein)</fullName>
    </submittedName>
</protein>
<dbReference type="SUPFAM" id="SSF52833">
    <property type="entry name" value="Thioredoxin-like"/>
    <property type="match status" value="1"/>
</dbReference>
<reference evidence="1" key="2">
    <citation type="submission" date="2014-07" db="EMBL/GenBank/DDBJ databases">
        <title>Initial genome analysis of the psychrotolerant acidophile Acidithiobacillus ferrivorans CF27: insights into iron and sulfur oxidation pathways and into biofilm formation.</title>
        <authorList>
            <person name="Talla E."/>
            <person name="Hedrich S."/>
            <person name="Mangenot S."/>
            <person name="Ji B."/>
            <person name="Johnson D.B."/>
            <person name="Barbe V."/>
            <person name="Bonnefoy V."/>
        </authorList>
    </citation>
    <scope>NUCLEOTIDE SEQUENCE [LARGE SCALE GENOMIC DNA]</scope>
    <source>
        <strain evidence="1">CF27</strain>
    </source>
</reference>
<accession>A0A060UP64</accession>
<keyword evidence="3" id="KW-1185">Reference proteome</keyword>
<evidence type="ECO:0000313" key="3">
    <source>
        <dbReference type="Proteomes" id="UP000193925"/>
    </source>
</evidence>
<dbReference type="Gene3D" id="3.10.450.70">
    <property type="entry name" value="Disulphide bond isomerase, DsbC/G, N-terminal"/>
    <property type="match status" value="1"/>
</dbReference>
<evidence type="ECO:0000313" key="1">
    <source>
        <dbReference type="EMBL" id="CDQ10046.1"/>
    </source>
</evidence>
<organism evidence="1">
    <name type="scientific">Acidithiobacillus ferrivorans</name>
    <dbReference type="NCBI Taxonomy" id="160808"/>
    <lineage>
        <taxon>Bacteria</taxon>
        <taxon>Pseudomonadati</taxon>
        <taxon>Pseudomonadota</taxon>
        <taxon>Acidithiobacillia</taxon>
        <taxon>Acidithiobacillales</taxon>
        <taxon>Acidithiobacillaceae</taxon>
        <taxon>Acidithiobacillus</taxon>
    </lineage>
</organism>
<dbReference type="PANTHER" id="PTHR35272:SF4">
    <property type="entry name" value="THIOL:DISULFIDE INTERCHANGE PROTEIN DSBG"/>
    <property type="match status" value="1"/>
</dbReference>
<dbReference type="AlphaFoldDB" id="A0A060UP64"/>
<dbReference type="InterPro" id="IPR009094">
    <property type="entry name" value="DiS-bond_isomerase_DsbC/G_N_sf"/>
</dbReference>
<dbReference type="EMBL" id="LT841305">
    <property type="protein sequence ID" value="SMH64726.1"/>
    <property type="molecule type" value="Genomic_DNA"/>
</dbReference>
<sequence length="289" mass="30325">MVAKRSFVVGIMVGVLAVFTGVNSWAGAPDVTVSGTKANVNRFEAKTLVQSISHGKMHLVKVFSGPESNIVGVIAKAPTGQKVLAWMVDGKYMAIGALIGADGKNLSLLSAAENGLMAKPLPANITAARALTAQGFTVGHAGPLMVVFMDPNCIYCNKFWDAAQADILAGKLRLKVIPVGFLKPTSLAKATTILQSADPATAWVHNERRFQKNIEEGGEKPALHLDPKALVDVRANTALLGSTGEMVTPTLVYCQHGHKTPLVLHGITPDFLNGLGAVVDLSPSGKCLG</sequence>
<dbReference type="InterPro" id="IPR036249">
    <property type="entry name" value="Thioredoxin-like_sf"/>
</dbReference>
<dbReference type="GO" id="GO:0042597">
    <property type="term" value="C:periplasmic space"/>
    <property type="evidence" value="ECO:0007669"/>
    <property type="project" value="InterPro"/>
</dbReference>
<name>A0A060UP64_9PROT</name>
<reference evidence="2 3" key="3">
    <citation type="submission" date="2017-03" db="EMBL/GenBank/DDBJ databases">
        <authorList>
            <person name="Regsiter A."/>
            <person name="William W."/>
        </authorList>
    </citation>
    <scope>NUCLEOTIDE SEQUENCE [LARGE SCALE GENOMIC DNA]</scope>
    <source>
        <strain evidence="2">PRJEB5721</strain>
    </source>
</reference>